<gene>
    <name evidence="5" type="ORF">RE476_01855</name>
</gene>
<proteinExistence type="inferred from homology"/>
<sequence length="227" mass="25146">MRLDAYLVEMGYFKSRGRAKTAILNGNVKVSGTIVKKPSKDVSGDAEVDVEEGLDMPRGYFKLKNIQDATGIIAENDRVLDLGSSAGGFMLMASEIASSVRGVEYSRDFKAELGKIAHEKENVSFMFGDVFQIPLKEMSPEQVDVILSDMTVEPMASLSALQRVLPLLRDNGKLLQVIKIEKQENRKPILAKVESMGLTILNVLESEKQEIYIIAQKVVSDDSNQQF</sequence>
<dbReference type="InterPro" id="IPR002877">
    <property type="entry name" value="RNA_MeTrfase_FtsJ_dom"/>
</dbReference>
<organism evidence="5 6">
    <name type="scientific">Methanolobus mangrovi</name>
    <dbReference type="NCBI Taxonomy" id="3072977"/>
    <lineage>
        <taxon>Archaea</taxon>
        <taxon>Methanobacteriati</taxon>
        <taxon>Methanobacteriota</taxon>
        <taxon>Stenosarchaea group</taxon>
        <taxon>Methanomicrobia</taxon>
        <taxon>Methanosarcinales</taxon>
        <taxon>Methanosarcinaceae</taxon>
        <taxon>Methanolobus</taxon>
    </lineage>
</organism>
<dbReference type="GeneID" id="84228846"/>
<dbReference type="InterPro" id="IPR029063">
    <property type="entry name" value="SAM-dependent_MTases_sf"/>
</dbReference>
<dbReference type="SMART" id="SM00363">
    <property type="entry name" value="S4"/>
    <property type="match status" value="1"/>
</dbReference>
<keyword evidence="1 3" id="KW-0694">RNA-binding</keyword>
<dbReference type="SUPFAM" id="SSF55174">
    <property type="entry name" value="Alpha-L RNA-binding motif"/>
    <property type="match status" value="1"/>
</dbReference>
<feature type="domain" description="RNA-binding S4" evidence="4">
    <location>
        <begin position="1"/>
        <end position="64"/>
    </location>
</feature>
<keyword evidence="6" id="KW-1185">Reference proteome</keyword>
<evidence type="ECO:0000256" key="2">
    <source>
        <dbReference type="ARBA" id="ARBA00029460"/>
    </source>
</evidence>
<dbReference type="Proteomes" id="UP001183006">
    <property type="component" value="Chromosome"/>
</dbReference>
<dbReference type="Pfam" id="PF01728">
    <property type="entry name" value="FtsJ"/>
    <property type="match status" value="1"/>
</dbReference>
<dbReference type="CDD" id="cd00165">
    <property type="entry name" value="S4"/>
    <property type="match status" value="1"/>
</dbReference>
<dbReference type="Gene3D" id="3.10.290.10">
    <property type="entry name" value="RNA-binding S4 domain"/>
    <property type="match status" value="1"/>
</dbReference>
<dbReference type="InterPro" id="IPR036986">
    <property type="entry name" value="S4_RNA-bd_sf"/>
</dbReference>
<dbReference type="GO" id="GO:0032259">
    <property type="term" value="P:methylation"/>
    <property type="evidence" value="ECO:0007669"/>
    <property type="project" value="InterPro"/>
</dbReference>
<evidence type="ECO:0000256" key="1">
    <source>
        <dbReference type="ARBA" id="ARBA00022884"/>
    </source>
</evidence>
<dbReference type="AlphaFoldDB" id="A0AA51UG17"/>
<dbReference type="CDD" id="cd02440">
    <property type="entry name" value="AdoMet_MTases"/>
    <property type="match status" value="1"/>
</dbReference>
<evidence type="ECO:0000259" key="4">
    <source>
        <dbReference type="SMART" id="SM00363"/>
    </source>
</evidence>
<dbReference type="PANTHER" id="PTHR32319">
    <property type="entry name" value="BACTERIAL HEMOLYSIN-LIKE PROTEIN"/>
    <property type="match status" value="1"/>
</dbReference>
<dbReference type="GO" id="GO:0008168">
    <property type="term" value="F:methyltransferase activity"/>
    <property type="evidence" value="ECO:0007669"/>
    <property type="project" value="InterPro"/>
</dbReference>
<dbReference type="PROSITE" id="PS50889">
    <property type="entry name" value="S4"/>
    <property type="match status" value="1"/>
</dbReference>
<name>A0AA51UG17_9EURY</name>
<dbReference type="EMBL" id="CP133594">
    <property type="protein sequence ID" value="WMW22589.1"/>
    <property type="molecule type" value="Genomic_DNA"/>
</dbReference>
<evidence type="ECO:0000313" key="6">
    <source>
        <dbReference type="Proteomes" id="UP001183006"/>
    </source>
</evidence>
<dbReference type="KEGG" id="mmav:RE476_01855"/>
<dbReference type="SUPFAM" id="SSF53335">
    <property type="entry name" value="S-adenosyl-L-methionine-dependent methyltransferases"/>
    <property type="match status" value="1"/>
</dbReference>
<dbReference type="GO" id="GO:0003723">
    <property type="term" value="F:RNA binding"/>
    <property type="evidence" value="ECO:0007669"/>
    <property type="project" value="UniProtKB-KW"/>
</dbReference>
<protein>
    <submittedName>
        <fullName evidence="5">S4 domain-containing protein</fullName>
    </submittedName>
</protein>
<dbReference type="InterPro" id="IPR047048">
    <property type="entry name" value="TlyA"/>
</dbReference>
<dbReference type="Pfam" id="PF01479">
    <property type="entry name" value="S4"/>
    <property type="match status" value="1"/>
</dbReference>
<reference evidence="5" key="1">
    <citation type="submission" date="2023-08" db="EMBL/GenBank/DDBJ databases">
        <title>Methanolobus mangrovi sp. nov. and Methanolobus sediminis sp. nov, two novel methylotrophic methanogens isolated from mangrove sediments in China.</title>
        <authorList>
            <person name="Zhou J."/>
        </authorList>
    </citation>
    <scope>NUCLEOTIDE SEQUENCE</scope>
    <source>
        <strain evidence="5">FTZ2</strain>
    </source>
</reference>
<accession>A0AA51UG17</accession>
<evidence type="ECO:0000256" key="3">
    <source>
        <dbReference type="PROSITE-ProRule" id="PRU00182"/>
    </source>
</evidence>
<dbReference type="InterPro" id="IPR002942">
    <property type="entry name" value="S4_RNA-bd"/>
</dbReference>
<dbReference type="Gene3D" id="3.40.50.150">
    <property type="entry name" value="Vaccinia Virus protein VP39"/>
    <property type="match status" value="1"/>
</dbReference>
<comment type="similarity">
    <text evidence="2">Belongs to the TlyA family.</text>
</comment>
<evidence type="ECO:0000313" key="5">
    <source>
        <dbReference type="EMBL" id="WMW22589.1"/>
    </source>
</evidence>
<dbReference type="PANTHER" id="PTHR32319:SF0">
    <property type="entry name" value="BACTERIAL HEMOLYSIN-LIKE PROTEIN"/>
    <property type="match status" value="1"/>
</dbReference>
<dbReference type="RefSeq" id="WP_309308648.1">
    <property type="nucleotide sequence ID" value="NZ_CP133594.1"/>
</dbReference>